<evidence type="ECO:0000259" key="1">
    <source>
        <dbReference type="PROSITE" id="PS51677"/>
    </source>
</evidence>
<dbReference type="PANTHER" id="PTHR47561:SF1">
    <property type="entry name" value="POLYSACCHARIDE DEACETYLASE FAMILY PROTEIN (AFU_ORTHOLOGUE AFUA_6G05030)"/>
    <property type="match status" value="1"/>
</dbReference>
<dbReference type="SUPFAM" id="SSF88713">
    <property type="entry name" value="Glycoside hydrolase/deacetylase"/>
    <property type="match status" value="1"/>
</dbReference>
<dbReference type="GO" id="GO:0005975">
    <property type="term" value="P:carbohydrate metabolic process"/>
    <property type="evidence" value="ECO:0007669"/>
    <property type="project" value="InterPro"/>
</dbReference>
<name>A0A160TWG4_9ZZZZ</name>
<dbReference type="PANTHER" id="PTHR47561">
    <property type="entry name" value="POLYSACCHARIDE DEACETYLASE FAMILY PROTEIN (AFU_ORTHOLOGUE AFUA_6G05030)"/>
    <property type="match status" value="1"/>
</dbReference>
<sequence>MMITNAPPWPNGAKCAVAFTFDLDADSILHLSHHASADTRIAQTSALRYGPEIALPRLLSIYREFGMRQTFFLPAWCMERYPRAVEQILDDGHEIGHHHYLHEHANTMNAETERYWFQRSKEVIISMTGQPPRGYRAATYRFSRNTLDILIDEGIRYDASLFGDDVPYVIANARGRAYEIPSHYGLDDWPHYQFSRDFNTLMPIKSTRQACEVFQEEFDAAWEFGGLWVSVWHPFLSGRLARASAIRKLISYMHNKGSVWFATLEEIADHLTELERTGQWRPRIDQLPYYSGPIPELGEVEAENAT</sequence>
<dbReference type="Pfam" id="PF01522">
    <property type="entry name" value="Polysacc_deac_1"/>
    <property type="match status" value="1"/>
</dbReference>
<protein>
    <submittedName>
        <fullName evidence="2">FIG004655: Polysaccharide deacetylase</fullName>
    </submittedName>
</protein>
<feature type="domain" description="NodB homology" evidence="1">
    <location>
        <begin position="39"/>
        <end position="230"/>
    </location>
</feature>
<evidence type="ECO:0000313" key="2">
    <source>
        <dbReference type="EMBL" id="CUS53877.1"/>
    </source>
</evidence>
<dbReference type="InterPro" id="IPR002509">
    <property type="entry name" value="NODB_dom"/>
</dbReference>
<dbReference type="Gene3D" id="3.20.20.370">
    <property type="entry name" value="Glycoside hydrolase/deacetylase"/>
    <property type="match status" value="1"/>
</dbReference>
<gene>
    <name evidence="2" type="ORF">MGWOODY_XGa2930</name>
</gene>
<dbReference type="InterPro" id="IPR011330">
    <property type="entry name" value="Glyco_hydro/deAcase_b/a-brl"/>
</dbReference>
<reference evidence="2" key="1">
    <citation type="submission" date="2015-10" db="EMBL/GenBank/DDBJ databases">
        <authorList>
            <person name="Gilbert D.G."/>
        </authorList>
    </citation>
    <scope>NUCLEOTIDE SEQUENCE</scope>
</reference>
<dbReference type="AlphaFoldDB" id="A0A160TWG4"/>
<dbReference type="EMBL" id="CZRL01000098">
    <property type="protein sequence ID" value="CUS53877.1"/>
    <property type="molecule type" value="Genomic_DNA"/>
</dbReference>
<dbReference type="CDD" id="cd10938">
    <property type="entry name" value="CE4_HpPgdA_like"/>
    <property type="match status" value="1"/>
</dbReference>
<dbReference type="PROSITE" id="PS51677">
    <property type="entry name" value="NODB"/>
    <property type="match status" value="1"/>
</dbReference>
<organism evidence="2">
    <name type="scientific">hydrothermal vent metagenome</name>
    <dbReference type="NCBI Taxonomy" id="652676"/>
    <lineage>
        <taxon>unclassified sequences</taxon>
        <taxon>metagenomes</taxon>
        <taxon>ecological metagenomes</taxon>
    </lineage>
</organism>
<accession>A0A160TWG4</accession>
<dbReference type="GO" id="GO:0016810">
    <property type="term" value="F:hydrolase activity, acting on carbon-nitrogen (but not peptide) bonds"/>
    <property type="evidence" value="ECO:0007669"/>
    <property type="project" value="InterPro"/>
</dbReference>
<dbReference type="InterPro" id="IPR037950">
    <property type="entry name" value="PgdA-like"/>
</dbReference>
<proteinExistence type="predicted"/>